<gene>
    <name evidence="1" type="ORF">M513_12961</name>
</gene>
<sequence length="88" mass="9885">MYSPRRRQVGGVRLSIASRPTSPLLPAGLVVSRMLTSRWLTKEVDDPACSVLIQCANYAGSCLFKYGKTPVRYKGLIQYEINEAFRMT</sequence>
<name>A0A085LMF7_9BILA</name>
<dbReference type="Proteomes" id="UP000030764">
    <property type="component" value="Unassembled WGS sequence"/>
</dbReference>
<organism evidence="1 2">
    <name type="scientific">Trichuris suis</name>
    <name type="common">pig whipworm</name>
    <dbReference type="NCBI Taxonomy" id="68888"/>
    <lineage>
        <taxon>Eukaryota</taxon>
        <taxon>Metazoa</taxon>
        <taxon>Ecdysozoa</taxon>
        <taxon>Nematoda</taxon>
        <taxon>Enoplea</taxon>
        <taxon>Dorylaimia</taxon>
        <taxon>Trichinellida</taxon>
        <taxon>Trichuridae</taxon>
        <taxon>Trichuris</taxon>
    </lineage>
</organism>
<accession>A0A085LMF7</accession>
<dbReference type="EMBL" id="KL363390">
    <property type="protein sequence ID" value="KFD46153.1"/>
    <property type="molecule type" value="Genomic_DNA"/>
</dbReference>
<protein>
    <submittedName>
        <fullName evidence="1">Uncharacterized protein</fullName>
    </submittedName>
</protein>
<reference evidence="1 2" key="1">
    <citation type="journal article" date="2014" name="Nat. Genet.">
        <title>Genome and transcriptome of the porcine whipworm Trichuris suis.</title>
        <authorList>
            <person name="Jex A.R."/>
            <person name="Nejsum P."/>
            <person name="Schwarz E.M."/>
            <person name="Hu L."/>
            <person name="Young N.D."/>
            <person name="Hall R.S."/>
            <person name="Korhonen P.K."/>
            <person name="Liao S."/>
            <person name="Thamsborg S."/>
            <person name="Xia J."/>
            <person name="Xu P."/>
            <person name="Wang S."/>
            <person name="Scheerlinck J.P."/>
            <person name="Hofmann A."/>
            <person name="Sternberg P.W."/>
            <person name="Wang J."/>
            <person name="Gasser R.B."/>
        </authorList>
    </citation>
    <scope>NUCLEOTIDE SEQUENCE [LARGE SCALE GENOMIC DNA]</scope>
    <source>
        <strain evidence="1">DCEP-RM93M</strain>
    </source>
</reference>
<keyword evidence="2" id="KW-1185">Reference proteome</keyword>
<proteinExistence type="predicted"/>
<evidence type="ECO:0000313" key="1">
    <source>
        <dbReference type="EMBL" id="KFD46153.1"/>
    </source>
</evidence>
<evidence type="ECO:0000313" key="2">
    <source>
        <dbReference type="Proteomes" id="UP000030764"/>
    </source>
</evidence>
<dbReference type="AlphaFoldDB" id="A0A085LMF7"/>